<dbReference type="GO" id="GO:0009535">
    <property type="term" value="C:chloroplast thylakoid membrane"/>
    <property type="evidence" value="ECO:0007669"/>
    <property type="project" value="InterPro"/>
</dbReference>
<dbReference type="InterPro" id="IPR040340">
    <property type="entry name" value="CEST/Y3IP1"/>
</dbReference>
<comment type="caution">
    <text evidence="2">The sequence shown here is derived from an EMBL/GenBank/DDBJ whole genome shotgun (WGS) entry which is preliminary data.</text>
</comment>
<feature type="region of interest" description="Disordered" evidence="1">
    <location>
        <begin position="28"/>
        <end position="91"/>
    </location>
</feature>
<dbReference type="Proteomes" id="UP001367508">
    <property type="component" value="Unassembled WGS sequence"/>
</dbReference>
<dbReference type="AlphaFoldDB" id="A0AAN9L551"/>
<accession>A0AAN9L551</accession>
<feature type="compositionally biased region" description="Low complexity" evidence="1">
    <location>
        <begin position="28"/>
        <end position="40"/>
    </location>
</feature>
<evidence type="ECO:0000313" key="3">
    <source>
        <dbReference type="Proteomes" id="UP001367508"/>
    </source>
</evidence>
<reference evidence="2 3" key="1">
    <citation type="submission" date="2024-01" db="EMBL/GenBank/DDBJ databases">
        <title>The genomes of 5 underutilized Papilionoideae crops provide insights into root nodulation and disease resistanc.</title>
        <authorList>
            <person name="Jiang F."/>
        </authorList>
    </citation>
    <scope>NUCLEOTIDE SEQUENCE [LARGE SCALE GENOMIC DNA]</scope>
    <source>
        <strain evidence="2">LVBAO_FW01</strain>
        <tissue evidence="2">Leaves</tissue>
    </source>
</reference>
<evidence type="ECO:0000256" key="1">
    <source>
        <dbReference type="SAM" id="MobiDB-lite"/>
    </source>
</evidence>
<dbReference type="EMBL" id="JAYMYQ010000005">
    <property type="protein sequence ID" value="KAK7329399.1"/>
    <property type="molecule type" value="Genomic_DNA"/>
</dbReference>
<dbReference type="GO" id="GO:0080183">
    <property type="term" value="P:response to photooxidative stress"/>
    <property type="evidence" value="ECO:0007669"/>
    <property type="project" value="InterPro"/>
</dbReference>
<dbReference type="PANTHER" id="PTHR33672">
    <property type="entry name" value="YCF3-INTERACTING PROTEIN 1, CHLOROPLASTIC"/>
    <property type="match status" value="1"/>
</dbReference>
<dbReference type="PANTHER" id="PTHR33672:SF24">
    <property type="entry name" value="OS01G0798600 PROTEIN"/>
    <property type="match status" value="1"/>
</dbReference>
<dbReference type="GO" id="GO:0048564">
    <property type="term" value="P:photosystem I assembly"/>
    <property type="evidence" value="ECO:0007669"/>
    <property type="project" value="InterPro"/>
</dbReference>
<sequence>MRLQKEMHIVVDPLPLSLQKPKNKFLSSISPISANSSPQSLESPSKVSNLTHKKQHLQWRSMSLSKKQGTTTHQVEQEHENRHQGSFSKDSGKKVNALCMCVPGFGKPKPVKARKGGIQMMDPVMSSTFSLENFELKPGITQGKGITVQENDYEDNSISSYFDLPSIVLKCSGDGA</sequence>
<proteinExistence type="predicted"/>
<name>A0AAN9L551_CANGL</name>
<gene>
    <name evidence="2" type="ORF">VNO77_23566</name>
</gene>
<keyword evidence="3" id="KW-1185">Reference proteome</keyword>
<evidence type="ECO:0000313" key="2">
    <source>
        <dbReference type="EMBL" id="KAK7329399.1"/>
    </source>
</evidence>
<protein>
    <submittedName>
        <fullName evidence="2">Uncharacterized protein</fullName>
    </submittedName>
</protein>
<organism evidence="2 3">
    <name type="scientific">Canavalia gladiata</name>
    <name type="common">Sword bean</name>
    <name type="synonym">Dolichos gladiatus</name>
    <dbReference type="NCBI Taxonomy" id="3824"/>
    <lineage>
        <taxon>Eukaryota</taxon>
        <taxon>Viridiplantae</taxon>
        <taxon>Streptophyta</taxon>
        <taxon>Embryophyta</taxon>
        <taxon>Tracheophyta</taxon>
        <taxon>Spermatophyta</taxon>
        <taxon>Magnoliopsida</taxon>
        <taxon>eudicotyledons</taxon>
        <taxon>Gunneridae</taxon>
        <taxon>Pentapetalae</taxon>
        <taxon>rosids</taxon>
        <taxon>fabids</taxon>
        <taxon>Fabales</taxon>
        <taxon>Fabaceae</taxon>
        <taxon>Papilionoideae</taxon>
        <taxon>50 kb inversion clade</taxon>
        <taxon>NPAAA clade</taxon>
        <taxon>indigoferoid/millettioid clade</taxon>
        <taxon>Phaseoleae</taxon>
        <taxon>Canavalia</taxon>
    </lineage>
</organism>
<feature type="compositionally biased region" description="Polar residues" evidence="1">
    <location>
        <begin position="58"/>
        <end position="74"/>
    </location>
</feature>
<feature type="compositionally biased region" description="Polar residues" evidence="1">
    <location>
        <begin position="41"/>
        <end position="50"/>
    </location>
</feature>